<sequence>MHIAKIKQAAILLGGTVAARRSSLLVKLMFCNPARFAPLLSMTTFSG</sequence>
<evidence type="ECO:0000313" key="2">
    <source>
        <dbReference type="Proteomes" id="UP001322785"/>
    </source>
</evidence>
<dbReference type="RefSeq" id="WP_193446123.1">
    <property type="nucleotide sequence ID" value="NZ_BSOQ01000037.1"/>
</dbReference>
<keyword evidence="2" id="KW-1185">Reference proteome</keyword>
<protein>
    <submittedName>
        <fullName evidence="1">Uncharacterized protein</fullName>
    </submittedName>
</protein>
<reference evidence="1 2" key="1">
    <citation type="submission" date="2023-12" db="EMBL/GenBank/DDBJ databases">
        <authorList>
            <person name="Menendez E."/>
            <person name="Kaur S."/>
            <person name="Flores-Felix J.D."/>
            <person name="diCenzo G.C."/>
            <person name="Peix A."/>
            <person name="Velazquez E."/>
        </authorList>
    </citation>
    <scope>NUCLEOTIDE SEQUENCE [LARGE SCALE GENOMIC DNA]</scope>
    <source>
        <strain evidence="1 2">CIP 108029</strain>
        <plasmid evidence="1 2">pRinCIP108029a</plasmid>
    </source>
</reference>
<gene>
    <name evidence="1" type="ORF">U5G49_007374</name>
</gene>
<proteinExistence type="predicted"/>
<evidence type="ECO:0000313" key="1">
    <source>
        <dbReference type="EMBL" id="WRW37744.1"/>
    </source>
</evidence>
<accession>A0ABZ1DPL4</accession>
<organism evidence="1 2">
    <name type="scientific">Rhizobium indigoferae</name>
    <dbReference type="NCBI Taxonomy" id="158891"/>
    <lineage>
        <taxon>Bacteria</taxon>
        <taxon>Pseudomonadati</taxon>
        <taxon>Pseudomonadota</taxon>
        <taxon>Alphaproteobacteria</taxon>
        <taxon>Hyphomicrobiales</taxon>
        <taxon>Rhizobiaceae</taxon>
        <taxon>Rhizobium/Agrobacterium group</taxon>
        <taxon>Rhizobium</taxon>
    </lineage>
</organism>
<keyword evidence="1" id="KW-0614">Plasmid</keyword>
<dbReference type="Proteomes" id="UP001322785">
    <property type="component" value="Plasmid pRinCIP108029a"/>
</dbReference>
<name>A0ABZ1DPL4_9HYPH</name>
<geneLocation type="plasmid" evidence="1 2">
    <name>pRinCIP108029a</name>
</geneLocation>
<dbReference type="EMBL" id="CP140639">
    <property type="protein sequence ID" value="WRW37744.1"/>
    <property type="molecule type" value="Genomic_DNA"/>
</dbReference>